<proteinExistence type="predicted"/>
<evidence type="ECO:0000256" key="7">
    <source>
        <dbReference type="ARBA" id="ARBA00022827"/>
    </source>
</evidence>
<evidence type="ECO:0000313" key="13">
    <source>
        <dbReference type="Proteomes" id="UP000005835"/>
    </source>
</evidence>
<dbReference type="PANTHER" id="PTHR13847:SF283">
    <property type="entry name" value="TRNA 5-METHYLAMINOMETHYL-2-THIOURIDINE BIOSYNTHESIS BIFUNCTIONAL PROTEIN MNMC"/>
    <property type="match status" value="1"/>
</dbReference>
<comment type="caution">
    <text evidence="12">The sequence shown here is derived from an EMBL/GenBank/DDBJ whole genome shotgun (WGS) entry which is preliminary data.</text>
</comment>
<dbReference type="OrthoDB" id="9786494at2"/>
<feature type="domain" description="FAD dependent oxidoreductase" evidence="11">
    <location>
        <begin position="174"/>
        <end position="528"/>
    </location>
</feature>
<protein>
    <submittedName>
        <fullName evidence="12">tRNA U-34 5-methylaminomethyl-2-thiouridine biosynthesis protein MnmC domain</fullName>
    </submittedName>
</protein>
<dbReference type="eggNOG" id="COG0665">
    <property type="taxonomic scope" value="Bacteria"/>
</dbReference>
<dbReference type="NCBIfam" id="TIGR03197">
    <property type="entry name" value="MnmC_Cterm"/>
    <property type="match status" value="1"/>
</dbReference>
<evidence type="ECO:0000313" key="12">
    <source>
        <dbReference type="EMBL" id="EKB31899.1"/>
    </source>
</evidence>
<evidence type="ECO:0000256" key="9">
    <source>
        <dbReference type="ARBA" id="ARBA00023268"/>
    </source>
</evidence>
<organism evidence="12 13">
    <name type="scientific">Sutterella wadsworthensis 2_1_59BFAA</name>
    <dbReference type="NCBI Taxonomy" id="742823"/>
    <lineage>
        <taxon>Bacteria</taxon>
        <taxon>Pseudomonadati</taxon>
        <taxon>Pseudomonadota</taxon>
        <taxon>Betaproteobacteria</taxon>
        <taxon>Burkholderiales</taxon>
        <taxon>Sutterellaceae</taxon>
        <taxon>Sutterella</taxon>
    </lineage>
</organism>
<dbReference type="EMBL" id="ADMG01000016">
    <property type="protein sequence ID" value="EKB31899.1"/>
    <property type="molecule type" value="Genomic_DNA"/>
</dbReference>
<dbReference type="PANTHER" id="PTHR13847">
    <property type="entry name" value="SARCOSINE DEHYDROGENASE-RELATED"/>
    <property type="match status" value="1"/>
</dbReference>
<evidence type="ECO:0000256" key="5">
    <source>
        <dbReference type="ARBA" id="ARBA00022691"/>
    </source>
</evidence>
<dbReference type="GO" id="GO:0016645">
    <property type="term" value="F:oxidoreductase activity, acting on the CH-NH group of donors"/>
    <property type="evidence" value="ECO:0007669"/>
    <property type="project" value="InterPro"/>
</dbReference>
<keyword evidence="13" id="KW-1185">Reference proteome</keyword>
<sequence>MRKCARPKGRADAMTVHLLTSAKKPLLDFVRQRLLPLEPCEVRTVLVPVAQETAEDVAQALGLVPGDSGFASMPGLHVVPCGGTRLVLVRAETAAAALRETTTVPDVLVSMPEDINGGFRRLMGARTRLVTTAPLERAPGFLEPDGESWRLRSARKAPEEQQEQQGGGSSASERVLIVGAGLAGAMTAWELAQRGSRAVVVDAGPVPGSGASALHAGLIHPHWQASDSPLFQLTRAGFEAMTEVLRDFPDAFIPEGVVDTASSEEEYEKWREAAAYGRPVHLPGDFASLLPREEASERAGLALSRGGWLYPKAGLVHAGRFARRMLEAAQAQVLTNMPVSLRRREGLWEAVSAQGVVVARAPKAVVCAALATPCVLGLARGTMGLSPLYGRISLLRETDLPELRCALTGDGYVARTEGFCAVGATYEPGEAPDVAVQEAHEHNLSTFDKLTGRRPDVLAAGFYEGVRAVPADRMPLAGRGWTVAELEGLAFRGVPEARSIPRAPGLWICAGFGSRGLTWGLACARHVAADVTGDVQALPGSLAAKLDPARFLPKLLAG</sequence>
<dbReference type="Gene3D" id="3.50.50.60">
    <property type="entry name" value="FAD/NAD(P)-binding domain"/>
    <property type="match status" value="1"/>
</dbReference>
<evidence type="ECO:0000256" key="1">
    <source>
        <dbReference type="ARBA" id="ARBA00022490"/>
    </source>
</evidence>
<evidence type="ECO:0000259" key="11">
    <source>
        <dbReference type="Pfam" id="PF01266"/>
    </source>
</evidence>
<keyword evidence="3" id="KW-0285">Flavoprotein</keyword>
<dbReference type="GO" id="GO:0008168">
    <property type="term" value="F:methyltransferase activity"/>
    <property type="evidence" value="ECO:0007669"/>
    <property type="project" value="UniProtKB-KW"/>
</dbReference>
<evidence type="ECO:0000256" key="3">
    <source>
        <dbReference type="ARBA" id="ARBA00022630"/>
    </source>
</evidence>
<keyword evidence="1" id="KW-0963">Cytoplasm</keyword>
<dbReference type="PATRIC" id="fig|742823.3.peg.472"/>
<dbReference type="Gene3D" id="3.30.9.10">
    <property type="entry name" value="D-Amino Acid Oxidase, subunit A, domain 2"/>
    <property type="match status" value="1"/>
</dbReference>
<dbReference type="Pfam" id="PF01266">
    <property type="entry name" value="DAO"/>
    <property type="match status" value="1"/>
</dbReference>
<dbReference type="InterPro" id="IPR017610">
    <property type="entry name" value="tRNA_S-uridine_synth_MnmC_C"/>
</dbReference>
<dbReference type="InterPro" id="IPR036188">
    <property type="entry name" value="FAD/NAD-bd_sf"/>
</dbReference>
<name>K1KJG4_9BURK</name>
<keyword evidence="2" id="KW-0489">Methyltransferase</keyword>
<keyword evidence="9" id="KW-0511">Multifunctional enzyme</keyword>
<dbReference type="InterPro" id="IPR006076">
    <property type="entry name" value="FAD-dep_OxRdtase"/>
</dbReference>
<reference evidence="12 13" key="1">
    <citation type="submission" date="2012-05" db="EMBL/GenBank/DDBJ databases">
        <title>The Genome Sequence of Sutterella wadsworthensis 2_1_59BFAA.</title>
        <authorList>
            <consortium name="The Broad Institute Genome Sequencing Platform"/>
            <person name="Earl A."/>
            <person name="Ward D."/>
            <person name="Feldgarden M."/>
            <person name="Gevers D."/>
            <person name="Daigneault M."/>
            <person name="Strauss J."/>
            <person name="Allen-Vercoe E."/>
            <person name="Walker B."/>
            <person name="Young S.K."/>
            <person name="Zeng Q."/>
            <person name="Gargeya S."/>
            <person name="Fitzgerald M."/>
            <person name="Haas B."/>
            <person name="Abouelleil A."/>
            <person name="Alvarado L."/>
            <person name="Arachchi H.M."/>
            <person name="Berlin A.M."/>
            <person name="Chapman S.B."/>
            <person name="Goldberg J."/>
            <person name="Griggs A."/>
            <person name="Gujja S."/>
            <person name="Hansen M."/>
            <person name="Howarth C."/>
            <person name="Imamovic A."/>
            <person name="Larimer J."/>
            <person name="McCowen C."/>
            <person name="Montmayeur A."/>
            <person name="Murphy C."/>
            <person name="Neiman D."/>
            <person name="Pearson M."/>
            <person name="Priest M."/>
            <person name="Roberts A."/>
            <person name="Saif S."/>
            <person name="Shea T."/>
            <person name="Sisk P."/>
            <person name="Sykes S."/>
            <person name="Wortman J."/>
            <person name="Nusbaum C."/>
            <person name="Birren B."/>
        </authorList>
    </citation>
    <scope>NUCLEOTIDE SEQUENCE [LARGE SCALE GENOMIC DNA]</scope>
    <source>
        <strain evidence="12 13">2_1_59BFAA</strain>
    </source>
</reference>
<accession>K1KJG4</accession>
<evidence type="ECO:0000256" key="8">
    <source>
        <dbReference type="ARBA" id="ARBA00023002"/>
    </source>
</evidence>
<gene>
    <name evidence="12" type="ORF">HMPREF9465_00476</name>
</gene>
<dbReference type="GO" id="GO:0032259">
    <property type="term" value="P:methylation"/>
    <property type="evidence" value="ECO:0007669"/>
    <property type="project" value="UniProtKB-KW"/>
</dbReference>
<dbReference type="SUPFAM" id="SSF51905">
    <property type="entry name" value="FAD/NAD(P)-binding domain"/>
    <property type="match status" value="1"/>
</dbReference>
<evidence type="ECO:0000256" key="6">
    <source>
        <dbReference type="ARBA" id="ARBA00022694"/>
    </source>
</evidence>
<dbReference type="HOGENOM" id="CLU_522655_0_0_4"/>
<dbReference type="Proteomes" id="UP000005835">
    <property type="component" value="Unassembled WGS sequence"/>
</dbReference>
<evidence type="ECO:0000256" key="4">
    <source>
        <dbReference type="ARBA" id="ARBA00022679"/>
    </source>
</evidence>
<dbReference type="AlphaFoldDB" id="K1KJG4"/>
<evidence type="ECO:0000256" key="10">
    <source>
        <dbReference type="SAM" id="MobiDB-lite"/>
    </source>
</evidence>
<keyword evidence="5" id="KW-0949">S-adenosyl-L-methionine</keyword>
<dbReference type="STRING" id="742823.HMPREF9465_00476"/>
<feature type="region of interest" description="Disordered" evidence="10">
    <location>
        <begin position="136"/>
        <end position="171"/>
    </location>
</feature>
<keyword evidence="6" id="KW-0819">tRNA processing</keyword>
<dbReference type="GO" id="GO:0008033">
    <property type="term" value="P:tRNA processing"/>
    <property type="evidence" value="ECO:0007669"/>
    <property type="project" value="UniProtKB-KW"/>
</dbReference>
<keyword evidence="8" id="KW-0560">Oxidoreductase</keyword>
<keyword evidence="4" id="KW-0808">Transferase</keyword>
<dbReference type="GO" id="GO:0005737">
    <property type="term" value="C:cytoplasm"/>
    <property type="evidence" value="ECO:0007669"/>
    <property type="project" value="TreeGrafter"/>
</dbReference>
<keyword evidence="7" id="KW-0274">FAD</keyword>
<evidence type="ECO:0000256" key="2">
    <source>
        <dbReference type="ARBA" id="ARBA00022603"/>
    </source>
</evidence>